<dbReference type="InterPro" id="IPR003961">
    <property type="entry name" value="FN3_dom"/>
</dbReference>
<dbReference type="RefSeq" id="WP_157730079.1">
    <property type="nucleotide sequence ID" value="NZ_LT899436.1"/>
</dbReference>
<dbReference type="SMART" id="SM00060">
    <property type="entry name" value="FN3"/>
    <property type="match status" value="3"/>
</dbReference>
<dbReference type="InterPro" id="IPR036116">
    <property type="entry name" value="FN3_sf"/>
</dbReference>
<dbReference type="Proteomes" id="UP000215214">
    <property type="component" value="Chromosome TJEJU"/>
</dbReference>
<dbReference type="PANTHER" id="PTHR13817:SF164">
    <property type="entry name" value="ZORMIN, ISOFORM J"/>
    <property type="match status" value="1"/>
</dbReference>
<dbReference type="PROSITE" id="PS50853">
    <property type="entry name" value="FN3"/>
    <property type="match status" value="2"/>
</dbReference>
<gene>
    <name evidence="3" type="ORF">TJEJU_0783</name>
</gene>
<sequence>MNSISYKKSNLILLITLLTISFVFGQEKTNEVEPTIQIISRAQKDKVLLRWAASTPSAWRSTNKTGFILEKYVLARDGKRLASIEKVWQKTIKADPIETWEEMVNNDNNAAVIAQAIFGDSFYVSGGKSTQLADIYNLSNEITQRFSFSLLAADANFDAAKKAGWGYVDTEVKINEKYVYRIKPAITSDKSSIKGTATIVSIKNYEPLPAPIDLRGIFGDKNVVITWEYELFKRIYTSYNLERSEDGINFKPLSKEPIVNLNDKPNAPAKRMFYIDSLATNDKTYYYRVNGRTSFGEKGEYSKIISGKGSPILPYTPRIIDVKLTDNPNEAEIFWDFPKEGEPIIQKFQLLVANKDDGPYRVGADNILPNQRKYLVNELTASNYIKVKAVGKNQKQQKSSFSTLVQPVDTIPPVAPIGLEGKIDSLGVVRFTWKQNEERDLLGYRIFRGFTEKEEPSQITETPFENNSFTDSVEVKSLNSKVYYQVVAVDKRFNHSEKSTILVLEKPDVVPPTSPVFSDYLVEDGVIKLNWIRSSEEGEVTHELIRKDLTENSEWKTILKTKDTIQEFTDKQLQNNHTYRYYIQAIDKAGLKSKPSSPLTIQAEYKEVSSVVKGLNYIVNRETNQIEVFWRANEDKVSEYTIYKQLKEEKPSTWRVLPSTIKKVIDKEVSPNETYIYHIRASLVNGEFSKVKTIEVKF</sequence>
<dbReference type="EMBL" id="LT899436">
    <property type="protein sequence ID" value="SNR14554.1"/>
    <property type="molecule type" value="Genomic_DNA"/>
</dbReference>
<protein>
    <submittedName>
        <fullName evidence="3">Fibronectin type III domain protein</fullName>
    </submittedName>
</protein>
<dbReference type="OrthoDB" id="923194at2"/>
<dbReference type="KEGG" id="tje:TJEJU_0783"/>
<evidence type="ECO:0000256" key="1">
    <source>
        <dbReference type="ARBA" id="ARBA00022737"/>
    </source>
</evidence>
<name>A0A238U7T3_9FLAO</name>
<feature type="domain" description="Fibronectin type-III" evidence="2">
    <location>
        <begin position="316"/>
        <end position="413"/>
    </location>
</feature>
<accession>A0A238U7T3</accession>
<reference evidence="3 4" key="1">
    <citation type="submission" date="2017-07" db="EMBL/GenBank/DDBJ databases">
        <authorList>
            <person name="Sun Z.S."/>
            <person name="Albrecht U."/>
            <person name="Echele G."/>
            <person name="Lee C.C."/>
        </authorList>
    </citation>
    <scope>NUCLEOTIDE SEQUENCE [LARGE SCALE GENOMIC DNA]</scope>
    <source>
        <strain evidence="4">type strain: KCTC 22618</strain>
    </source>
</reference>
<dbReference type="CDD" id="cd00063">
    <property type="entry name" value="FN3"/>
    <property type="match status" value="1"/>
</dbReference>
<dbReference type="Gene3D" id="2.60.40.10">
    <property type="entry name" value="Immunoglobulins"/>
    <property type="match status" value="4"/>
</dbReference>
<proteinExistence type="predicted"/>
<feature type="domain" description="Fibronectin type-III" evidence="2">
    <location>
        <begin position="511"/>
        <end position="606"/>
    </location>
</feature>
<keyword evidence="4" id="KW-1185">Reference proteome</keyword>
<keyword evidence="1" id="KW-0677">Repeat</keyword>
<dbReference type="SUPFAM" id="SSF49265">
    <property type="entry name" value="Fibronectin type III"/>
    <property type="match status" value="2"/>
</dbReference>
<dbReference type="PANTHER" id="PTHR13817">
    <property type="entry name" value="TITIN"/>
    <property type="match status" value="1"/>
</dbReference>
<organism evidence="3 4">
    <name type="scientific">Tenacibaculum jejuense</name>
    <dbReference type="NCBI Taxonomy" id="584609"/>
    <lineage>
        <taxon>Bacteria</taxon>
        <taxon>Pseudomonadati</taxon>
        <taxon>Bacteroidota</taxon>
        <taxon>Flavobacteriia</taxon>
        <taxon>Flavobacteriales</taxon>
        <taxon>Flavobacteriaceae</taxon>
        <taxon>Tenacibaculum</taxon>
    </lineage>
</organism>
<evidence type="ECO:0000313" key="3">
    <source>
        <dbReference type="EMBL" id="SNR14554.1"/>
    </source>
</evidence>
<evidence type="ECO:0000259" key="2">
    <source>
        <dbReference type="PROSITE" id="PS50853"/>
    </source>
</evidence>
<evidence type="ECO:0000313" key="4">
    <source>
        <dbReference type="Proteomes" id="UP000215214"/>
    </source>
</evidence>
<dbReference type="AlphaFoldDB" id="A0A238U7T3"/>
<dbReference type="InterPro" id="IPR050964">
    <property type="entry name" value="Striated_Muscle_Regulatory"/>
</dbReference>
<dbReference type="InterPro" id="IPR013783">
    <property type="entry name" value="Ig-like_fold"/>
</dbReference>